<dbReference type="NCBIfam" id="NF005479">
    <property type="entry name" value="PRK07080.1"/>
    <property type="match status" value="1"/>
</dbReference>
<accession>A0A852WF36</accession>
<sequence length="310" mass="34427">MGDHHVVEAHEAFRALLVADGILQRTSVDGLYLRSATYEQVIRGVEALAHRIGVSAEETYEPLLYLPPLLPRSAFERTDYLRSFPDLVGSVDVFRGEDHDHTELLMLADEGRDWTTKLEPAEVVLGSAACHSLYEGMQGQSVGSQGRRLEAVGFCFRHEPSVDPARQQSFRQHEFVYVGTPEGALEHRDLWAERALNAMLSLGLPVERVVANDPFFGRAGRILTANQRDTELKYEIVCPITSTEHPTAIVSSNLHLDHFGTPFNITTTNGERAHTGCVGFGLERIALALLHVHGTNPTTWPDDVQAQLQQ</sequence>
<dbReference type="Gene3D" id="3.30.930.10">
    <property type="entry name" value="Bira Bifunctional Protein, Domain 2"/>
    <property type="match status" value="1"/>
</dbReference>
<protein>
    <submittedName>
        <fullName evidence="1">Seryl-tRNA synthetase</fullName>
    </submittedName>
</protein>
<dbReference type="Proteomes" id="UP000573599">
    <property type="component" value="Unassembled WGS sequence"/>
</dbReference>
<dbReference type="GO" id="GO:0004812">
    <property type="term" value="F:aminoacyl-tRNA ligase activity"/>
    <property type="evidence" value="ECO:0007669"/>
    <property type="project" value="UniProtKB-KW"/>
</dbReference>
<organism evidence="1 2">
    <name type="scientific">Pedococcus badiiscoriae</name>
    <dbReference type="NCBI Taxonomy" id="642776"/>
    <lineage>
        <taxon>Bacteria</taxon>
        <taxon>Bacillati</taxon>
        <taxon>Actinomycetota</taxon>
        <taxon>Actinomycetes</taxon>
        <taxon>Micrococcales</taxon>
        <taxon>Intrasporangiaceae</taxon>
        <taxon>Pedococcus</taxon>
    </lineage>
</organism>
<dbReference type="AlphaFoldDB" id="A0A852WF36"/>
<dbReference type="RefSeq" id="WP_179421744.1">
    <property type="nucleotide sequence ID" value="NZ_JACCAB010000001.1"/>
</dbReference>
<dbReference type="SUPFAM" id="SSF55681">
    <property type="entry name" value="Class II aaRS and biotin synthetases"/>
    <property type="match status" value="1"/>
</dbReference>
<keyword evidence="1" id="KW-0436">Ligase</keyword>
<comment type="caution">
    <text evidence="1">The sequence shown here is derived from an EMBL/GenBank/DDBJ whole genome shotgun (WGS) entry which is preliminary data.</text>
</comment>
<name>A0A852WF36_9MICO</name>
<keyword evidence="2" id="KW-1185">Reference proteome</keyword>
<proteinExistence type="predicted"/>
<evidence type="ECO:0000313" key="1">
    <source>
        <dbReference type="EMBL" id="NYG07389.1"/>
    </source>
</evidence>
<evidence type="ECO:0000313" key="2">
    <source>
        <dbReference type="Proteomes" id="UP000573599"/>
    </source>
</evidence>
<keyword evidence="1" id="KW-0030">Aminoacyl-tRNA synthetase</keyword>
<reference evidence="1 2" key="1">
    <citation type="submission" date="2020-07" db="EMBL/GenBank/DDBJ databases">
        <title>Sequencing the genomes of 1000 actinobacteria strains.</title>
        <authorList>
            <person name="Klenk H.-P."/>
        </authorList>
    </citation>
    <scope>NUCLEOTIDE SEQUENCE [LARGE SCALE GENOMIC DNA]</scope>
    <source>
        <strain evidence="1 2">DSM 23987</strain>
    </source>
</reference>
<dbReference type="InterPro" id="IPR045864">
    <property type="entry name" value="aa-tRNA-synth_II/BPL/LPL"/>
</dbReference>
<gene>
    <name evidence="1" type="ORF">BJ986_001876</name>
</gene>
<dbReference type="EMBL" id="JACCAB010000001">
    <property type="protein sequence ID" value="NYG07389.1"/>
    <property type="molecule type" value="Genomic_DNA"/>
</dbReference>